<dbReference type="EMBL" id="MU167224">
    <property type="protein sequence ID" value="KAG0149775.1"/>
    <property type="molecule type" value="Genomic_DNA"/>
</dbReference>
<dbReference type="AlphaFoldDB" id="A0A9P6NMC8"/>
<sequence>MSSSLNLSEIRRASQIELVITPNRIQTPDLILEIPQPIIRHSRYVAHFMDHQPIFQIDNLESPTQSRYHHRKVFSCSSAMTKSEISSSSNGGSPESLLLVNDLAILEKVIMNDELVQVMPDDTLHNISADPYPRYGPSRYIIETDTTLTLWSKRGWLNFGSLLTLILVLITLFAVYPVYNHFKPSHKMDPITQSFFSRGGPFTQFELPQSIRY</sequence>
<evidence type="ECO:0000256" key="1">
    <source>
        <dbReference type="SAM" id="Phobius"/>
    </source>
</evidence>
<reference evidence="2" key="1">
    <citation type="submission" date="2013-11" db="EMBL/GenBank/DDBJ databases">
        <title>Genome sequence of the fusiform rust pathogen reveals effectors for host alternation and coevolution with pine.</title>
        <authorList>
            <consortium name="DOE Joint Genome Institute"/>
            <person name="Smith K."/>
            <person name="Pendleton A."/>
            <person name="Kubisiak T."/>
            <person name="Anderson C."/>
            <person name="Salamov A."/>
            <person name="Aerts A."/>
            <person name="Riley R."/>
            <person name="Clum A."/>
            <person name="Lindquist E."/>
            <person name="Ence D."/>
            <person name="Campbell M."/>
            <person name="Kronenberg Z."/>
            <person name="Feau N."/>
            <person name="Dhillon B."/>
            <person name="Hamelin R."/>
            <person name="Burleigh J."/>
            <person name="Smith J."/>
            <person name="Yandell M."/>
            <person name="Nelson C."/>
            <person name="Grigoriev I."/>
            <person name="Davis J."/>
        </authorList>
    </citation>
    <scope>NUCLEOTIDE SEQUENCE</scope>
    <source>
        <strain evidence="2">G11</strain>
    </source>
</reference>
<name>A0A9P6NMC8_9BASI</name>
<dbReference type="OrthoDB" id="10382944at2759"/>
<evidence type="ECO:0000313" key="2">
    <source>
        <dbReference type="EMBL" id="KAG0149775.1"/>
    </source>
</evidence>
<proteinExistence type="predicted"/>
<keyword evidence="1" id="KW-1133">Transmembrane helix</keyword>
<accession>A0A9P6NMC8</accession>
<keyword evidence="1" id="KW-0472">Membrane</keyword>
<gene>
    <name evidence="2" type="ORF">CROQUDRAFT_130990</name>
</gene>
<keyword evidence="3" id="KW-1185">Reference proteome</keyword>
<protein>
    <submittedName>
        <fullName evidence="2">Uncharacterized protein</fullName>
    </submittedName>
</protein>
<dbReference type="Proteomes" id="UP000886653">
    <property type="component" value="Unassembled WGS sequence"/>
</dbReference>
<keyword evidence="1" id="KW-0812">Transmembrane</keyword>
<organism evidence="2 3">
    <name type="scientific">Cronartium quercuum f. sp. fusiforme G11</name>
    <dbReference type="NCBI Taxonomy" id="708437"/>
    <lineage>
        <taxon>Eukaryota</taxon>
        <taxon>Fungi</taxon>
        <taxon>Dikarya</taxon>
        <taxon>Basidiomycota</taxon>
        <taxon>Pucciniomycotina</taxon>
        <taxon>Pucciniomycetes</taxon>
        <taxon>Pucciniales</taxon>
        <taxon>Coleosporiaceae</taxon>
        <taxon>Cronartium</taxon>
    </lineage>
</organism>
<evidence type="ECO:0000313" key="3">
    <source>
        <dbReference type="Proteomes" id="UP000886653"/>
    </source>
</evidence>
<comment type="caution">
    <text evidence="2">The sequence shown here is derived from an EMBL/GenBank/DDBJ whole genome shotgun (WGS) entry which is preliminary data.</text>
</comment>
<feature type="transmembrane region" description="Helical" evidence="1">
    <location>
        <begin position="156"/>
        <end position="179"/>
    </location>
</feature>